<evidence type="ECO:0000313" key="2">
    <source>
        <dbReference type="EMBL" id="ODN06517.1"/>
    </source>
</evidence>
<keyword evidence="3" id="KW-1185">Reference proteome</keyword>
<accession>A0A1D2NMQ6</accession>
<proteinExistence type="predicted"/>
<sequence>EFSVTLDEGSKNLPIITASHGETWPSLQFIVSAAEVQGGPETFETAEVEISNFWRTFGQPEIVSSNKVTVQDVQEAQANAETDADKIDFEPIVVQQTDQANDETGAEQFGVEIVDVLDTDQANVETDAEDFEVEIVKVQQPGQANVETEAEQFEVENVNVQQSETAEDMPEFRAHEHHSESKPHLSQSHPELEKYSYIPLTYKKPFQGSSPSSYKEEVHQEIQPKAHTAYSPGPEMPLISSPPMTVPANPTNQQGTYFSYPNTKPVYVIQSGQMSPSTVPTGSRYISPYPAGMIISSSSNSLYTPTYRQSSNSVTNPGAPTLYYPRQYPEQQQQLNYVLSPKYPDQYTVSPQPQNVLTYPFVNNVNYI</sequence>
<feature type="compositionally biased region" description="Basic and acidic residues" evidence="1">
    <location>
        <begin position="170"/>
        <end position="183"/>
    </location>
</feature>
<feature type="region of interest" description="Disordered" evidence="1">
    <location>
        <begin position="164"/>
        <end position="190"/>
    </location>
</feature>
<gene>
    <name evidence="2" type="ORF">Ocin01_00164</name>
</gene>
<evidence type="ECO:0000313" key="3">
    <source>
        <dbReference type="Proteomes" id="UP000094527"/>
    </source>
</evidence>
<evidence type="ECO:0000256" key="1">
    <source>
        <dbReference type="SAM" id="MobiDB-lite"/>
    </source>
</evidence>
<reference evidence="2 3" key="1">
    <citation type="journal article" date="2016" name="Genome Biol. Evol.">
        <title>Gene Family Evolution Reflects Adaptation to Soil Environmental Stressors in the Genome of the Collembolan Orchesella cincta.</title>
        <authorList>
            <person name="Faddeeva-Vakhrusheva A."/>
            <person name="Derks M.F."/>
            <person name="Anvar S.Y."/>
            <person name="Agamennone V."/>
            <person name="Suring W."/>
            <person name="Smit S."/>
            <person name="van Straalen N.M."/>
            <person name="Roelofs D."/>
        </authorList>
    </citation>
    <scope>NUCLEOTIDE SEQUENCE [LARGE SCALE GENOMIC DNA]</scope>
    <source>
        <tissue evidence="2">Mixed pool</tissue>
    </source>
</reference>
<dbReference type="Proteomes" id="UP000094527">
    <property type="component" value="Unassembled WGS sequence"/>
</dbReference>
<organism evidence="2 3">
    <name type="scientific">Orchesella cincta</name>
    <name type="common">Springtail</name>
    <name type="synonym">Podura cincta</name>
    <dbReference type="NCBI Taxonomy" id="48709"/>
    <lineage>
        <taxon>Eukaryota</taxon>
        <taxon>Metazoa</taxon>
        <taxon>Ecdysozoa</taxon>
        <taxon>Arthropoda</taxon>
        <taxon>Hexapoda</taxon>
        <taxon>Collembola</taxon>
        <taxon>Entomobryomorpha</taxon>
        <taxon>Entomobryoidea</taxon>
        <taxon>Orchesellidae</taxon>
        <taxon>Orchesellinae</taxon>
        <taxon>Orchesella</taxon>
    </lineage>
</organism>
<protein>
    <submittedName>
        <fullName evidence="2">Uncharacterized protein</fullName>
    </submittedName>
</protein>
<comment type="caution">
    <text evidence="2">The sequence shown here is derived from an EMBL/GenBank/DDBJ whole genome shotgun (WGS) entry which is preliminary data.</text>
</comment>
<feature type="non-terminal residue" evidence="2">
    <location>
        <position position="1"/>
    </location>
</feature>
<dbReference type="EMBL" id="LJIJ01000004">
    <property type="protein sequence ID" value="ODN06517.1"/>
    <property type="molecule type" value="Genomic_DNA"/>
</dbReference>
<dbReference type="AlphaFoldDB" id="A0A1D2NMQ6"/>
<name>A0A1D2NMQ6_ORCCI</name>